<reference evidence="2 3" key="1">
    <citation type="journal article" date="2019" name="Sci. Rep.">
        <title>Orb-weaving spider Araneus ventricosus genome elucidates the spidroin gene catalogue.</title>
        <authorList>
            <person name="Kono N."/>
            <person name="Nakamura H."/>
            <person name="Ohtoshi R."/>
            <person name="Moran D.A.P."/>
            <person name="Shinohara A."/>
            <person name="Yoshida Y."/>
            <person name="Fujiwara M."/>
            <person name="Mori M."/>
            <person name="Tomita M."/>
            <person name="Arakawa K."/>
        </authorList>
    </citation>
    <scope>NUCLEOTIDE SEQUENCE [LARGE SCALE GENOMIC DNA]</scope>
</reference>
<dbReference type="Proteomes" id="UP000499080">
    <property type="component" value="Unassembled WGS sequence"/>
</dbReference>
<protein>
    <recommendedName>
        <fullName evidence="1">Reverse transcriptase domain-containing protein</fullName>
    </recommendedName>
</protein>
<proteinExistence type="predicted"/>
<evidence type="ECO:0000259" key="1">
    <source>
        <dbReference type="Pfam" id="PF00078"/>
    </source>
</evidence>
<accession>A0A4Y2AZJ3</accession>
<comment type="caution">
    <text evidence="2">The sequence shown here is derived from an EMBL/GenBank/DDBJ whole genome shotgun (WGS) entry which is preliminary data.</text>
</comment>
<gene>
    <name evidence="2" type="ORF">AVEN_191080_1</name>
</gene>
<name>A0A4Y2AZJ3_ARAVE</name>
<evidence type="ECO:0000313" key="3">
    <source>
        <dbReference type="Proteomes" id="UP000499080"/>
    </source>
</evidence>
<feature type="domain" description="Reverse transcriptase" evidence="1">
    <location>
        <begin position="16"/>
        <end position="99"/>
    </location>
</feature>
<keyword evidence="3" id="KW-1185">Reference proteome</keyword>
<dbReference type="AlphaFoldDB" id="A0A4Y2AZJ3"/>
<dbReference type="InterPro" id="IPR000477">
    <property type="entry name" value="RT_dom"/>
</dbReference>
<dbReference type="EMBL" id="BGPR01000038">
    <property type="protein sequence ID" value="GBL84619.1"/>
    <property type="molecule type" value="Genomic_DNA"/>
</dbReference>
<evidence type="ECO:0000313" key="2">
    <source>
        <dbReference type="EMBL" id="GBL84619.1"/>
    </source>
</evidence>
<dbReference type="Pfam" id="PF00078">
    <property type="entry name" value="RVT_1"/>
    <property type="match status" value="1"/>
</dbReference>
<organism evidence="2 3">
    <name type="scientific">Araneus ventricosus</name>
    <name type="common">Orbweaver spider</name>
    <name type="synonym">Epeira ventricosa</name>
    <dbReference type="NCBI Taxonomy" id="182803"/>
    <lineage>
        <taxon>Eukaryota</taxon>
        <taxon>Metazoa</taxon>
        <taxon>Ecdysozoa</taxon>
        <taxon>Arthropoda</taxon>
        <taxon>Chelicerata</taxon>
        <taxon>Arachnida</taxon>
        <taxon>Araneae</taxon>
        <taxon>Araneomorphae</taxon>
        <taxon>Entelegynae</taxon>
        <taxon>Araneoidea</taxon>
        <taxon>Araneidae</taxon>
        <taxon>Araneus</taxon>
    </lineage>
</organism>
<sequence>MERKVVFSGGIVCVEREYCMGCPQGLVVVPTLWNIYINVIVNHNNDQHYIRAFSGDLELFTTGGTRKELESKTNSLLYLIYDKLQELKLELSVGKCQGISIRSYQNANHQRTGQSVFN</sequence>